<dbReference type="AlphaFoldDB" id="A0A0M3HHJ6"/>
<accession>A0A0M3HHJ6</accession>
<sequence>MLTLIFTSNKFSLEILEIRFSRKALARQNGRRGWRGEEGGGKRMKRLCTKLVIPEPFLHILIVVVACRNIFLFINNERSVISEGVLILYNISDENTSFKGLIDSRHCFLTAEIV</sequence>
<dbReference type="Proteomes" id="UP000036681">
    <property type="component" value="Unplaced"/>
</dbReference>
<organism evidence="1 2">
    <name type="scientific">Ascaris lumbricoides</name>
    <name type="common">Giant roundworm</name>
    <dbReference type="NCBI Taxonomy" id="6252"/>
    <lineage>
        <taxon>Eukaryota</taxon>
        <taxon>Metazoa</taxon>
        <taxon>Ecdysozoa</taxon>
        <taxon>Nematoda</taxon>
        <taxon>Chromadorea</taxon>
        <taxon>Rhabditida</taxon>
        <taxon>Spirurina</taxon>
        <taxon>Ascaridomorpha</taxon>
        <taxon>Ascaridoidea</taxon>
        <taxon>Ascarididae</taxon>
        <taxon>Ascaris</taxon>
    </lineage>
</organism>
<reference evidence="2" key="1">
    <citation type="submission" date="2017-02" db="UniProtKB">
        <authorList>
            <consortium name="WormBaseParasite"/>
        </authorList>
    </citation>
    <scope>IDENTIFICATION</scope>
</reference>
<evidence type="ECO:0000313" key="2">
    <source>
        <dbReference type="WBParaSite" id="ALUE_0000099101-mRNA-1"/>
    </source>
</evidence>
<name>A0A0M3HHJ6_ASCLU</name>
<evidence type="ECO:0000313" key="1">
    <source>
        <dbReference type="Proteomes" id="UP000036681"/>
    </source>
</evidence>
<protein>
    <submittedName>
        <fullName evidence="2">Uncharacterized protein</fullName>
    </submittedName>
</protein>
<keyword evidence="1" id="KW-1185">Reference proteome</keyword>
<proteinExistence type="predicted"/>
<dbReference type="WBParaSite" id="ALUE_0000099101-mRNA-1">
    <property type="protein sequence ID" value="ALUE_0000099101-mRNA-1"/>
    <property type="gene ID" value="ALUE_0000099101"/>
</dbReference>